<evidence type="ECO:0000313" key="1">
    <source>
        <dbReference type="EMBL" id="MBO8464100.1"/>
    </source>
</evidence>
<sequence length="324" mass="38707">MKAIRGITFAPFQRKGTFTKKETKESFDYMLEHTKANFVIFAPSGLQNTAQSEEICYTSSATFSDEELREMIRYAKKKGVGVALKPTVNCKNGVWRAYISFFERDVVCEPKWSNWFHSYTDFQIHYAKIAKEEQCEMFIAGCEMVMTEHRETEWRHLLAKIREVYDGLLSYNTDKYQEENISWWDAVDVISSSGYYPIDDWERQLDRIEKVVNQYKKPFFFAEAGCMSREGSKYVPNNWGLQGKQRLEEQVEWYEAMFLACEKRNWMKGFAMWDWKPIMNTEQEAKKDDGYEICKKPVQEVIRRFYENKKESERLFHKEEIKYE</sequence>
<gene>
    <name evidence="1" type="ORF">IAC13_09235</name>
</gene>
<accession>A0A9D9I191</accession>
<dbReference type="Proteomes" id="UP000823618">
    <property type="component" value="Unassembled WGS sequence"/>
</dbReference>
<dbReference type="Pfam" id="PF22612">
    <property type="entry name" value="GH113"/>
    <property type="match status" value="1"/>
</dbReference>
<dbReference type="Gene3D" id="3.20.20.80">
    <property type="entry name" value="Glycosidases"/>
    <property type="match status" value="1"/>
</dbReference>
<dbReference type="SUPFAM" id="SSF51445">
    <property type="entry name" value="(Trans)glycosidases"/>
    <property type="match status" value="1"/>
</dbReference>
<proteinExistence type="predicted"/>
<dbReference type="AlphaFoldDB" id="A0A9D9I191"/>
<reference evidence="1" key="2">
    <citation type="journal article" date="2021" name="PeerJ">
        <title>Extensive microbial diversity within the chicken gut microbiome revealed by metagenomics and culture.</title>
        <authorList>
            <person name="Gilroy R."/>
            <person name="Ravi A."/>
            <person name="Getino M."/>
            <person name="Pursley I."/>
            <person name="Horton D.L."/>
            <person name="Alikhan N.F."/>
            <person name="Baker D."/>
            <person name="Gharbi K."/>
            <person name="Hall N."/>
            <person name="Watson M."/>
            <person name="Adriaenssens E.M."/>
            <person name="Foster-Nyarko E."/>
            <person name="Jarju S."/>
            <person name="Secka A."/>
            <person name="Antonio M."/>
            <person name="Oren A."/>
            <person name="Chaudhuri R.R."/>
            <person name="La Ragione R."/>
            <person name="Hildebrand F."/>
            <person name="Pallen M.J."/>
        </authorList>
    </citation>
    <scope>NUCLEOTIDE SEQUENCE</scope>
    <source>
        <strain evidence="1">E3-2379</strain>
    </source>
</reference>
<protein>
    <submittedName>
        <fullName evidence="1">1,4-beta-xylanase</fullName>
    </submittedName>
</protein>
<dbReference type="InterPro" id="IPR055151">
    <property type="entry name" value="GH113"/>
</dbReference>
<evidence type="ECO:0000313" key="2">
    <source>
        <dbReference type="Proteomes" id="UP000823618"/>
    </source>
</evidence>
<dbReference type="EMBL" id="JADIML010000261">
    <property type="protein sequence ID" value="MBO8464100.1"/>
    <property type="molecule type" value="Genomic_DNA"/>
</dbReference>
<comment type="caution">
    <text evidence="1">The sequence shown here is derived from an EMBL/GenBank/DDBJ whole genome shotgun (WGS) entry which is preliminary data.</text>
</comment>
<organism evidence="1 2">
    <name type="scientific">Candidatus Scybalomonas excrementavium</name>
    <dbReference type="NCBI Taxonomy" id="2840943"/>
    <lineage>
        <taxon>Bacteria</taxon>
        <taxon>Bacillati</taxon>
        <taxon>Bacillota</taxon>
        <taxon>Clostridia</taxon>
        <taxon>Lachnospirales</taxon>
        <taxon>Lachnospiraceae</taxon>
        <taxon>Lachnospiraceae incertae sedis</taxon>
        <taxon>Candidatus Scybalomonas</taxon>
    </lineage>
</organism>
<reference evidence="1" key="1">
    <citation type="submission" date="2020-10" db="EMBL/GenBank/DDBJ databases">
        <authorList>
            <person name="Gilroy R."/>
        </authorList>
    </citation>
    <scope>NUCLEOTIDE SEQUENCE</scope>
    <source>
        <strain evidence="1">E3-2379</strain>
    </source>
</reference>
<dbReference type="InterPro" id="IPR017853">
    <property type="entry name" value="GH"/>
</dbReference>
<name>A0A9D9I191_9FIRM</name>